<name>A0A176VH55_MARPO</name>
<keyword evidence="3" id="KW-1185">Reference proteome</keyword>
<dbReference type="AlphaFoldDB" id="A0A176VH55"/>
<accession>A0A176VH55</accession>
<evidence type="ECO:0000313" key="2">
    <source>
        <dbReference type="EMBL" id="OAE20259.1"/>
    </source>
</evidence>
<dbReference type="InterPro" id="IPR004875">
    <property type="entry name" value="DDE_SF_endonuclease_dom"/>
</dbReference>
<evidence type="ECO:0000259" key="1">
    <source>
        <dbReference type="Pfam" id="PF03184"/>
    </source>
</evidence>
<dbReference type="EMBL" id="LVLJ01003657">
    <property type="protein sequence ID" value="OAE20259.1"/>
    <property type="molecule type" value="Genomic_DNA"/>
</dbReference>
<protein>
    <recommendedName>
        <fullName evidence="1">DDE-1 domain-containing protein</fullName>
    </recommendedName>
</protein>
<proteinExistence type="predicted"/>
<comment type="caution">
    <text evidence="2">The sequence shown here is derived from an EMBL/GenBank/DDBJ whole genome shotgun (WGS) entry which is preliminary data.</text>
</comment>
<dbReference type="Pfam" id="PF03184">
    <property type="entry name" value="DDE_1"/>
    <property type="match status" value="1"/>
</dbReference>
<dbReference type="GO" id="GO:0003676">
    <property type="term" value="F:nucleic acid binding"/>
    <property type="evidence" value="ECO:0007669"/>
    <property type="project" value="InterPro"/>
</dbReference>
<dbReference type="Proteomes" id="UP000077202">
    <property type="component" value="Unassembled WGS sequence"/>
</dbReference>
<gene>
    <name evidence="2" type="ORF">AXG93_3960s1500</name>
</gene>
<sequence>MINEVRITLCEHKQKHPLLTQADLIKWFQVLHKVSISQGTISLTLKRSVEILAKEDVNQAAKRQRTVKYPLMETTLYRWFLTYQDQVNMSGIIRNLKAYYRRRFNHFYIQLIQDKIADPVKIDVIEAMRIAVAVWSMDVKTQTIRNCFRHWQLCTIDADVTLVLKQLLIDPDVIKGLKKLVQELRYRNPMDIRNLIDYLVQREVAYVLTQEKIVQDLSTNPVLEDELEAKESQEYTLVKTTEALQCASLLQQFSMQQDIVDHEMIATIETVKDKISIMRSSKLIQKSILEYFSKV</sequence>
<reference evidence="2" key="1">
    <citation type="submission" date="2016-03" db="EMBL/GenBank/DDBJ databases">
        <title>Mechanisms controlling the formation of the plant cell surface in tip-growing cells are functionally conserved among land plants.</title>
        <authorList>
            <person name="Honkanen S."/>
            <person name="Jones V.A."/>
            <person name="Morieri G."/>
            <person name="Champion C."/>
            <person name="Hetherington A.J."/>
            <person name="Kelly S."/>
            <person name="Saint-Marcoux D."/>
            <person name="Proust H."/>
            <person name="Prescott H."/>
            <person name="Dolan L."/>
        </authorList>
    </citation>
    <scope>NUCLEOTIDE SEQUENCE [LARGE SCALE GENOMIC DNA]</scope>
    <source>
        <tissue evidence="2">Whole gametophyte</tissue>
    </source>
</reference>
<dbReference type="Gene3D" id="1.10.10.60">
    <property type="entry name" value="Homeodomain-like"/>
    <property type="match status" value="1"/>
</dbReference>
<organism evidence="2 3">
    <name type="scientific">Marchantia polymorpha subsp. ruderalis</name>
    <dbReference type="NCBI Taxonomy" id="1480154"/>
    <lineage>
        <taxon>Eukaryota</taxon>
        <taxon>Viridiplantae</taxon>
        <taxon>Streptophyta</taxon>
        <taxon>Embryophyta</taxon>
        <taxon>Marchantiophyta</taxon>
        <taxon>Marchantiopsida</taxon>
        <taxon>Marchantiidae</taxon>
        <taxon>Marchantiales</taxon>
        <taxon>Marchantiaceae</taxon>
        <taxon>Marchantia</taxon>
    </lineage>
</organism>
<evidence type="ECO:0000313" key="3">
    <source>
        <dbReference type="Proteomes" id="UP000077202"/>
    </source>
</evidence>
<feature type="domain" description="DDE-1" evidence="1">
    <location>
        <begin position="68"/>
        <end position="148"/>
    </location>
</feature>